<gene>
    <name evidence="1" type="primary">evpF</name>
    <name evidence="1" type="ordered locus">PXO_02049</name>
</gene>
<dbReference type="eggNOG" id="COG3519">
    <property type="taxonomic scope" value="Bacteria"/>
</dbReference>
<dbReference type="NCBIfam" id="TIGR03359">
    <property type="entry name" value="VI_chp_6"/>
    <property type="match status" value="1"/>
</dbReference>
<dbReference type="EMBL" id="CP000967">
    <property type="protein sequence ID" value="ACD60327.1"/>
    <property type="molecule type" value="Genomic_DNA"/>
</dbReference>
<dbReference type="PANTHER" id="PTHR35370">
    <property type="entry name" value="CYTOPLASMIC PROTEIN-RELATED-RELATED"/>
    <property type="match status" value="1"/>
</dbReference>
<accession>A0A0K0GNB0</accession>
<evidence type="ECO:0000313" key="1">
    <source>
        <dbReference type="EMBL" id="ACD60327.1"/>
    </source>
</evidence>
<dbReference type="Proteomes" id="UP000001740">
    <property type="component" value="Chromosome"/>
</dbReference>
<dbReference type="InterPro" id="IPR010272">
    <property type="entry name" value="T6SS_TssF"/>
</dbReference>
<sequence length="611" mass="67818">MQDLLPYYERELGYLRRYGREFAERYPKIAGRLQLSADGSQDPHVERLIEAFALMGARISKRIEDDYPEFTDALLEVLYPHYLRPFPSCSIAYFDMEGVAAKLSAPIRVPRGSYLLSRPVRGINCRFRTAYDVVLVPVAVKAASYRGVAEAPMAVSLPPGTGAQISISFELLSDQASFAGLGTDALRFFVDGEPSFCSAMRDALALGVKAAYVESDGSGRWRRLADTPLVPVGFADDESLIDFPARSHPAYRLLTELFGYPDKFGFFDLQLKPVTAGASRWFTLHLVLQATPPDRAANQVLEELDCKNIRLGCTPVVNLFAQHGEPIRVTHRSVTYPVIADGRRAFAYEVHSIDSVHRIRQTPQGELIQEFRPFYSLHHGEDPERAGQYWVARRDEDVARQSPGYETEVSFVDLEFNPTLPQTDVVSVELTCSNRDLPSQLAYGIAGGDLSIEGGTPARAISLLRKPSRPLRFRHGRGAQWRLISHLSLNQLSLTGSGLPALKEMLRLYDISGSSVSSRQIDGIVGIEQYPVTTWLSGKHFASVVRGLEVRLTISENHFVGTGVAAFAHVLDHFFGLYVHANSFIRLVLISSDTGEELVRCLPRSGESILA</sequence>
<dbReference type="HOGENOM" id="CLU_028593_2_1_6"/>
<organism evidence="1 2">
    <name type="scientific">Xanthomonas oryzae pv. oryzae (strain PXO99A)</name>
    <dbReference type="NCBI Taxonomy" id="360094"/>
    <lineage>
        <taxon>Bacteria</taxon>
        <taxon>Pseudomonadati</taxon>
        <taxon>Pseudomonadota</taxon>
        <taxon>Gammaproteobacteria</taxon>
        <taxon>Lysobacterales</taxon>
        <taxon>Lysobacteraceae</taxon>
        <taxon>Xanthomonas</taxon>
    </lineage>
</organism>
<reference evidence="1 2" key="1">
    <citation type="journal article" date="2008" name="BMC Genomics">
        <title>Genome sequence and rapid evolution of the rice pathogen Xanthomonas oryzae pv. oryzae PXO99A.</title>
        <authorList>
            <person name="Salzberg S.L."/>
            <person name="Sommer D.D."/>
            <person name="Schatz M.C."/>
            <person name="Phillippy A.M."/>
            <person name="Rabinowicz P.D."/>
            <person name="Tsuge S."/>
            <person name="Furutani A."/>
            <person name="Ochiai H."/>
            <person name="Delcher A.L."/>
            <person name="Kelley D."/>
            <person name="Madupu R."/>
            <person name="Puiu D."/>
            <person name="Radune D."/>
            <person name="Shumway M."/>
            <person name="Trapnell C."/>
            <person name="Aparna G."/>
            <person name="Jha G."/>
            <person name="Pandey A."/>
            <person name="Patil P.B."/>
            <person name="Ishihara H."/>
            <person name="Meyer D.F."/>
            <person name="Szurek B."/>
            <person name="Verdier V."/>
            <person name="Koebnik R."/>
            <person name="Dow J.M."/>
            <person name="Ryan R.P."/>
            <person name="Hirata H."/>
            <person name="Tsuyumu S."/>
            <person name="Won Lee S."/>
            <person name="Seo Y.S."/>
            <person name="Sriariyanum M."/>
            <person name="Ronald P.C."/>
            <person name="Sonti R.V."/>
            <person name="Van Sluys M.A."/>
            <person name="Leach J.E."/>
            <person name="White F.F."/>
            <person name="Bogdanove A.J."/>
        </authorList>
    </citation>
    <scope>NUCLEOTIDE SEQUENCE [LARGE SCALE GENOMIC DNA]</scope>
    <source>
        <strain evidence="1 2">PXO99A</strain>
    </source>
</reference>
<dbReference type="AlphaFoldDB" id="A0A0K0GNB0"/>
<name>A0A0K0GNB0_XANOP</name>
<proteinExistence type="predicted"/>
<dbReference type="PIRSF" id="PIRSF028304">
    <property type="entry name" value="UCP028304"/>
    <property type="match status" value="1"/>
</dbReference>
<dbReference type="PANTHER" id="PTHR35370:SF1">
    <property type="entry name" value="TYPE VI SECRETION SYSTEM COMPONENT TSSF1"/>
    <property type="match status" value="1"/>
</dbReference>
<dbReference type="Pfam" id="PF05947">
    <property type="entry name" value="T6SS_TssF"/>
    <property type="match status" value="1"/>
</dbReference>
<dbReference type="KEGG" id="xop:PXO_02049"/>
<dbReference type="RefSeq" id="WP_011259941.1">
    <property type="nucleotide sequence ID" value="NC_010717.2"/>
</dbReference>
<evidence type="ECO:0000313" key="2">
    <source>
        <dbReference type="Proteomes" id="UP000001740"/>
    </source>
</evidence>
<dbReference type="PATRIC" id="fig|291331.8.peg.3848"/>
<protein>
    <submittedName>
        <fullName evidence="1">EvpF</fullName>
    </submittedName>
</protein>